<comment type="caution">
    <text evidence="1">The sequence shown here is derived from an EMBL/GenBank/DDBJ whole genome shotgun (WGS) entry which is preliminary data.</text>
</comment>
<proteinExistence type="predicted"/>
<sequence>MTTSGITDFENSLPGQSATFLESKNVAHACTGEVKTLFWGVVTGKISYMGKNYWAIVYPPQKSFNCEV</sequence>
<evidence type="ECO:0000313" key="1">
    <source>
        <dbReference type="EMBL" id="MFC4603502.1"/>
    </source>
</evidence>
<name>A0ABV9FSK7_9NOCA</name>
<dbReference type="EMBL" id="JBHSFO010000003">
    <property type="protein sequence ID" value="MFC4603502.1"/>
    <property type="molecule type" value="Genomic_DNA"/>
</dbReference>
<keyword evidence="2" id="KW-1185">Reference proteome</keyword>
<dbReference type="RefSeq" id="WP_378415541.1">
    <property type="nucleotide sequence ID" value="NZ_JBHSFO010000003.1"/>
</dbReference>
<gene>
    <name evidence="1" type="ORF">ACFO6S_07385</name>
</gene>
<reference evidence="2" key="1">
    <citation type="journal article" date="2019" name="Int. J. Syst. Evol. Microbiol.">
        <title>The Global Catalogue of Microorganisms (GCM) 10K type strain sequencing project: providing services to taxonomists for standard genome sequencing and annotation.</title>
        <authorList>
            <consortium name="The Broad Institute Genomics Platform"/>
            <consortium name="The Broad Institute Genome Sequencing Center for Infectious Disease"/>
            <person name="Wu L."/>
            <person name="Ma J."/>
        </authorList>
    </citation>
    <scope>NUCLEOTIDE SEQUENCE [LARGE SCALE GENOMIC DNA]</scope>
    <source>
        <strain evidence="2">CCUG 54520</strain>
    </source>
</reference>
<accession>A0ABV9FSK7</accession>
<protein>
    <recommendedName>
        <fullName evidence="3">Transposase</fullName>
    </recommendedName>
</protein>
<organism evidence="1 2">
    <name type="scientific">Rhodococcus kronopolitis</name>
    <dbReference type="NCBI Taxonomy" id="1460226"/>
    <lineage>
        <taxon>Bacteria</taxon>
        <taxon>Bacillati</taxon>
        <taxon>Actinomycetota</taxon>
        <taxon>Actinomycetes</taxon>
        <taxon>Mycobacteriales</taxon>
        <taxon>Nocardiaceae</taxon>
        <taxon>Rhodococcus</taxon>
    </lineage>
</organism>
<evidence type="ECO:0000313" key="2">
    <source>
        <dbReference type="Proteomes" id="UP001595914"/>
    </source>
</evidence>
<dbReference type="Proteomes" id="UP001595914">
    <property type="component" value="Unassembled WGS sequence"/>
</dbReference>
<evidence type="ECO:0008006" key="3">
    <source>
        <dbReference type="Google" id="ProtNLM"/>
    </source>
</evidence>